<evidence type="ECO:0000256" key="2">
    <source>
        <dbReference type="ARBA" id="ARBA00008586"/>
    </source>
</evidence>
<evidence type="ECO:0000256" key="10">
    <source>
        <dbReference type="ARBA" id="ARBA00054632"/>
    </source>
</evidence>
<evidence type="ECO:0000256" key="11">
    <source>
        <dbReference type="ARBA" id="ARBA00068450"/>
    </source>
</evidence>
<keyword evidence="7" id="KW-0915">Sodium</keyword>
<dbReference type="PANTHER" id="PTHR11662:SF415">
    <property type="entry name" value="AT30085P-RELATED"/>
    <property type="match status" value="1"/>
</dbReference>
<feature type="transmembrane region" description="Helical" evidence="12">
    <location>
        <begin position="218"/>
        <end position="239"/>
    </location>
</feature>
<keyword evidence="9" id="KW-0406">Ion transport</keyword>
<evidence type="ECO:0000256" key="8">
    <source>
        <dbReference type="ARBA" id="ARBA00023136"/>
    </source>
</evidence>
<comment type="subcellular location">
    <subcellularLocation>
        <location evidence="1">Membrane</location>
        <topology evidence="1">Multi-pass membrane protein</topology>
    </subcellularLocation>
</comment>
<dbReference type="AlphaFoldDB" id="A0A9N9ZZ69"/>
<dbReference type="Pfam" id="PF07690">
    <property type="entry name" value="MFS_1"/>
    <property type="match status" value="1"/>
</dbReference>
<feature type="transmembrane region" description="Helical" evidence="12">
    <location>
        <begin position="188"/>
        <end position="211"/>
    </location>
</feature>
<dbReference type="PANTHER" id="PTHR11662">
    <property type="entry name" value="SOLUTE CARRIER FAMILY 17"/>
    <property type="match status" value="1"/>
</dbReference>
<organism evidence="14 15">
    <name type="scientific">Bemisia tabaci</name>
    <name type="common">Sweetpotato whitefly</name>
    <name type="synonym">Aleurodes tabaci</name>
    <dbReference type="NCBI Taxonomy" id="7038"/>
    <lineage>
        <taxon>Eukaryota</taxon>
        <taxon>Metazoa</taxon>
        <taxon>Ecdysozoa</taxon>
        <taxon>Arthropoda</taxon>
        <taxon>Hexapoda</taxon>
        <taxon>Insecta</taxon>
        <taxon>Pterygota</taxon>
        <taxon>Neoptera</taxon>
        <taxon>Paraneoptera</taxon>
        <taxon>Hemiptera</taxon>
        <taxon>Sternorrhyncha</taxon>
        <taxon>Aleyrodoidea</taxon>
        <taxon>Aleyrodidae</taxon>
        <taxon>Aleyrodinae</taxon>
        <taxon>Bemisia</taxon>
    </lineage>
</organism>
<feature type="domain" description="Major facilitator superfamily (MFS) profile" evidence="13">
    <location>
        <begin position="36"/>
        <end position="476"/>
    </location>
</feature>
<evidence type="ECO:0000256" key="4">
    <source>
        <dbReference type="ARBA" id="ARBA00022692"/>
    </source>
</evidence>
<dbReference type="GO" id="GO:0016020">
    <property type="term" value="C:membrane"/>
    <property type="evidence" value="ECO:0007669"/>
    <property type="project" value="UniProtKB-SubCell"/>
</dbReference>
<protein>
    <recommendedName>
        <fullName evidence="11">Putative inorganic phosphate cotransporter</fullName>
    </recommendedName>
</protein>
<feature type="transmembrane region" description="Helical" evidence="12">
    <location>
        <begin position="128"/>
        <end position="146"/>
    </location>
</feature>
<feature type="transmembrane region" description="Helical" evidence="12">
    <location>
        <begin position="27"/>
        <end position="51"/>
    </location>
</feature>
<evidence type="ECO:0000256" key="6">
    <source>
        <dbReference type="ARBA" id="ARBA00022989"/>
    </source>
</evidence>
<evidence type="ECO:0000313" key="14">
    <source>
        <dbReference type="EMBL" id="CAH0380711.1"/>
    </source>
</evidence>
<sequence>MEKLSLQDGKILERHSAGWQKCVPQRYVIALLCFMAMVMCYIHRFCLSLAITAMAESKHHIIASASQCGPKPNQTLSSSAVLLTAETYEFDWDEEIQGMILSAFFWGYVLSQIPGGVLADRYGGKKTLGFGMGLSITCTLLTPYFARTFGHRGMVLIRFILGLGQGPVYPSVNTLLAQWVPPTERGRMGAFVFAGAMIGNVVSMALSGVIIRYIRGGWASLFLIYGGAGIVWLVLWHIFAYNDPLSNPYMSDKEREYLEKNTGGLQRNKDLPATPWRRIFTSGPVWGLIVAQIGHDWGLFTIITDLPKYMKSVLHFSITQNGALSALPYIVMWFAALMSGGIVDYLIKPDRLSTTTVRKIFVTIASAGPAIGILAASYSGCDKLLAMISFTFGMGLMGAFVPSLKVNALDLSPNYAGTLMAVVGGIGAMSGILTPYLVGVLTPDGTLEEWRTVFWLSSIVLIITNIIYVALGSGEIQPWN</sequence>
<comment type="function">
    <text evidence="10">May be an inorganic phosphate cotransporter.</text>
</comment>
<dbReference type="KEGG" id="btab:109039873"/>
<dbReference type="CDD" id="cd17318">
    <property type="entry name" value="MFS_SLC17"/>
    <property type="match status" value="1"/>
</dbReference>
<dbReference type="OrthoDB" id="2985014at2759"/>
<keyword evidence="5" id="KW-0769">Symport</keyword>
<keyword evidence="3" id="KW-0813">Transport</keyword>
<feature type="transmembrane region" description="Helical" evidence="12">
    <location>
        <begin position="326"/>
        <end position="347"/>
    </location>
</feature>
<dbReference type="EMBL" id="OU963862">
    <property type="protein sequence ID" value="CAH0380711.1"/>
    <property type="molecule type" value="Genomic_DNA"/>
</dbReference>
<dbReference type="Proteomes" id="UP001152759">
    <property type="component" value="Chromosome 1"/>
</dbReference>
<evidence type="ECO:0000256" key="12">
    <source>
        <dbReference type="SAM" id="Phobius"/>
    </source>
</evidence>
<dbReference type="GO" id="GO:0006814">
    <property type="term" value="P:sodium ion transport"/>
    <property type="evidence" value="ECO:0007669"/>
    <property type="project" value="UniProtKB-KW"/>
</dbReference>
<dbReference type="InterPro" id="IPR020846">
    <property type="entry name" value="MFS_dom"/>
</dbReference>
<keyword evidence="15" id="KW-1185">Reference proteome</keyword>
<comment type="similarity">
    <text evidence="2">Belongs to the major facilitator superfamily. Sodium/anion cotransporter family.</text>
</comment>
<accession>A0A9N9ZZ69</accession>
<evidence type="ECO:0000256" key="7">
    <source>
        <dbReference type="ARBA" id="ARBA00023053"/>
    </source>
</evidence>
<feature type="transmembrane region" description="Helical" evidence="12">
    <location>
        <begin position="416"/>
        <end position="441"/>
    </location>
</feature>
<proteinExistence type="inferred from homology"/>
<keyword evidence="8 12" id="KW-0472">Membrane</keyword>
<dbReference type="FunFam" id="1.20.1250.20:FF:000003">
    <property type="entry name" value="Solute carrier family 17 member 3"/>
    <property type="match status" value="1"/>
</dbReference>
<dbReference type="FunFam" id="1.20.1250.20:FF:000144">
    <property type="entry name" value="Picot, isoform B"/>
    <property type="match status" value="1"/>
</dbReference>
<dbReference type="Gene3D" id="1.20.1250.20">
    <property type="entry name" value="MFS general substrate transporter like domains"/>
    <property type="match status" value="2"/>
</dbReference>
<dbReference type="PROSITE" id="PS50850">
    <property type="entry name" value="MFS"/>
    <property type="match status" value="1"/>
</dbReference>
<dbReference type="InterPro" id="IPR050382">
    <property type="entry name" value="MFS_Na/Anion_cotransporter"/>
</dbReference>
<evidence type="ECO:0000256" key="5">
    <source>
        <dbReference type="ARBA" id="ARBA00022847"/>
    </source>
</evidence>
<dbReference type="InterPro" id="IPR036259">
    <property type="entry name" value="MFS_trans_sf"/>
</dbReference>
<gene>
    <name evidence="14" type="ORF">BEMITA_LOCUS431</name>
</gene>
<evidence type="ECO:0000256" key="3">
    <source>
        <dbReference type="ARBA" id="ARBA00022448"/>
    </source>
</evidence>
<evidence type="ECO:0000256" key="1">
    <source>
        <dbReference type="ARBA" id="ARBA00004141"/>
    </source>
</evidence>
<evidence type="ECO:0000313" key="15">
    <source>
        <dbReference type="Proteomes" id="UP001152759"/>
    </source>
</evidence>
<dbReference type="InterPro" id="IPR011701">
    <property type="entry name" value="MFS"/>
</dbReference>
<evidence type="ECO:0000256" key="9">
    <source>
        <dbReference type="ARBA" id="ARBA00023201"/>
    </source>
</evidence>
<keyword evidence="4 12" id="KW-0812">Transmembrane</keyword>
<keyword evidence="6 12" id="KW-1133">Transmembrane helix</keyword>
<evidence type="ECO:0000259" key="13">
    <source>
        <dbReference type="PROSITE" id="PS50850"/>
    </source>
</evidence>
<name>A0A9N9ZZ69_BEMTA</name>
<feature type="transmembrane region" description="Helical" evidence="12">
    <location>
        <begin position="384"/>
        <end position="404"/>
    </location>
</feature>
<reference evidence="14" key="1">
    <citation type="submission" date="2021-12" db="EMBL/GenBank/DDBJ databases">
        <authorList>
            <person name="King R."/>
        </authorList>
    </citation>
    <scope>NUCLEOTIDE SEQUENCE</scope>
</reference>
<dbReference type="GO" id="GO:0015293">
    <property type="term" value="F:symporter activity"/>
    <property type="evidence" value="ECO:0007669"/>
    <property type="project" value="UniProtKB-KW"/>
</dbReference>
<feature type="transmembrane region" description="Helical" evidence="12">
    <location>
        <begin position="359"/>
        <end position="378"/>
    </location>
</feature>
<dbReference type="SUPFAM" id="SSF103473">
    <property type="entry name" value="MFS general substrate transporter"/>
    <property type="match status" value="1"/>
</dbReference>
<dbReference type="GO" id="GO:0006820">
    <property type="term" value="P:monoatomic anion transport"/>
    <property type="evidence" value="ECO:0007669"/>
    <property type="project" value="TreeGrafter"/>
</dbReference>
<feature type="transmembrane region" description="Helical" evidence="12">
    <location>
        <begin position="453"/>
        <end position="471"/>
    </location>
</feature>
<keyword evidence="9" id="KW-0739">Sodium transport</keyword>